<reference evidence="2" key="1">
    <citation type="journal article" date="2023" name="G3 (Bethesda)">
        <title>A reference genome for the long-term kleptoplast-retaining sea slug Elysia crispata morphotype clarki.</title>
        <authorList>
            <person name="Eastman K.E."/>
            <person name="Pendleton A.L."/>
            <person name="Shaikh M.A."/>
            <person name="Suttiyut T."/>
            <person name="Ogas R."/>
            <person name="Tomko P."/>
            <person name="Gavelis G."/>
            <person name="Widhalm J.R."/>
            <person name="Wisecaver J.H."/>
        </authorList>
    </citation>
    <scope>NUCLEOTIDE SEQUENCE</scope>
    <source>
        <strain evidence="2">ECLA1</strain>
    </source>
</reference>
<evidence type="ECO:0000313" key="3">
    <source>
        <dbReference type="Proteomes" id="UP001283361"/>
    </source>
</evidence>
<feature type="region of interest" description="Disordered" evidence="1">
    <location>
        <begin position="1"/>
        <end position="31"/>
    </location>
</feature>
<name>A0AAE0YW46_9GAST</name>
<evidence type="ECO:0000256" key="1">
    <source>
        <dbReference type="SAM" id="MobiDB-lite"/>
    </source>
</evidence>
<keyword evidence="3" id="KW-1185">Reference proteome</keyword>
<dbReference type="EMBL" id="JAWDGP010005270">
    <property type="protein sequence ID" value="KAK3758389.1"/>
    <property type="molecule type" value="Genomic_DNA"/>
</dbReference>
<organism evidence="2 3">
    <name type="scientific">Elysia crispata</name>
    <name type="common">lettuce slug</name>
    <dbReference type="NCBI Taxonomy" id="231223"/>
    <lineage>
        <taxon>Eukaryota</taxon>
        <taxon>Metazoa</taxon>
        <taxon>Spiralia</taxon>
        <taxon>Lophotrochozoa</taxon>
        <taxon>Mollusca</taxon>
        <taxon>Gastropoda</taxon>
        <taxon>Heterobranchia</taxon>
        <taxon>Euthyneura</taxon>
        <taxon>Panpulmonata</taxon>
        <taxon>Sacoglossa</taxon>
        <taxon>Placobranchoidea</taxon>
        <taxon>Plakobranchidae</taxon>
        <taxon>Elysia</taxon>
    </lineage>
</organism>
<dbReference type="Proteomes" id="UP001283361">
    <property type="component" value="Unassembled WGS sequence"/>
</dbReference>
<accession>A0AAE0YW46</accession>
<evidence type="ECO:0000313" key="2">
    <source>
        <dbReference type="EMBL" id="KAK3758389.1"/>
    </source>
</evidence>
<comment type="caution">
    <text evidence="2">The sequence shown here is derived from an EMBL/GenBank/DDBJ whole genome shotgun (WGS) entry which is preliminary data.</text>
</comment>
<gene>
    <name evidence="2" type="ORF">RRG08_031492</name>
</gene>
<proteinExistence type="predicted"/>
<dbReference type="AlphaFoldDB" id="A0AAE0YW46"/>
<protein>
    <submittedName>
        <fullName evidence="2">Uncharacterized protein</fullName>
    </submittedName>
</protein>
<sequence>MQSTSISEVLNAMMDQPSSEPDEVSEEVASIEPSLTVERAVEIARVKKVPIFKRNQTATANVSLKYRQCLGVKAPKLRNLQALGKKKVLPEYAVEFYNSLTVMGEGVDNENDEDYDEQ</sequence>